<dbReference type="GO" id="GO:0031625">
    <property type="term" value="F:ubiquitin protein ligase binding"/>
    <property type="evidence" value="ECO:0007669"/>
    <property type="project" value="InterPro"/>
</dbReference>
<evidence type="ECO:0000256" key="1">
    <source>
        <dbReference type="ARBA" id="ARBA00004906"/>
    </source>
</evidence>
<keyword evidence="5" id="KW-0832">Ubl conjugation</keyword>
<dbReference type="FunFam" id="1.20.1310.10:FF:000011">
    <property type="entry name" value="Cullin 1"/>
    <property type="match status" value="1"/>
</dbReference>
<dbReference type="AlphaFoldDB" id="A0A0C3CAB2"/>
<evidence type="ECO:0000256" key="4">
    <source>
        <dbReference type="ARBA" id="ARBA00022786"/>
    </source>
</evidence>
<accession>A0A0C3CAB2</accession>
<feature type="domain" description="Cullin family profile" evidence="8">
    <location>
        <begin position="414"/>
        <end position="484"/>
    </location>
</feature>
<dbReference type="InterPro" id="IPR036317">
    <property type="entry name" value="Cullin_homology_sf"/>
</dbReference>
<dbReference type="OrthoDB" id="10004225at2759"/>
<evidence type="ECO:0000313" key="10">
    <source>
        <dbReference type="Proteomes" id="UP000053424"/>
    </source>
</evidence>
<keyword evidence="3" id="KW-1017">Isopeptide bond</keyword>
<keyword evidence="4" id="KW-0833">Ubl conjugation pathway</keyword>
<gene>
    <name evidence="9" type="ORF">M413DRAFT_445858</name>
</gene>
<dbReference type="STRING" id="686832.A0A0C3CAB2"/>
<protein>
    <recommendedName>
        <fullName evidence="8">Cullin family profile domain-containing protein</fullName>
    </recommendedName>
</protein>
<dbReference type="PANTHER" id="PTHR11932">
    <property type="entry name" value="CULLIN"/>
    <property type="match status" value="1"/>
</dbReference>
<dbReference type="Gene3D" id="1.20.1310.10">
    <property type="entry name" value="Cullin Repeats"/>
    <property type="match status" value="4"/>
</dbReference>
<evidence type="ECO:0000256" key="7">
    <source>
        <dbReference type="RuleBase" id="RU003829"/>
    </source>
</evidence>
<evidence type="ECO:0000256" key="5">
    <source>
        <dbReference type="ARBA" id="ARBA00022843"/>
    </source>
</evidence>
<sequence>MSNSESPPPASADLQTTWAFLEEGIDLVMANTPISYAKHVALTTAVFNYCISSKRTAKSPASAAFDGTAAGRRPAHGANLMGGELYKNVNQYFGTHLGGLRNQIQSLEGEALLQYYAAEWSRYTKATSTVNHIFTHLNRHWTQRERDEGRRNVYPVDIVALVKWKDTVFIPFQTNLVGAVLRLIDEERNGRATDQDLVKITIDSFVALGVDDLNTNKQCLDIYKEHFEPPFIDATEKYYKSEAEIFLESHSMSDYLQKAEDRLREEEDRVKRYLNARTREPLIGICEQILVRERSSLIWDSFLGALESGRDEDLQRIYSLLSRIPDGLEPLQQKFEEHVVKSGLAATSKLVEAGSTAESLDLKLYVDALLAIWQKNSETITKNFADDAGFVASLDKGCREFANRNAATGQSSSMSRELIVKYADLLLHEANKLAGTGDSEPDLNRVMILFQYLEDGDSLTTLYTTALSQPTIQGVSSRVESEPI</sequence>
<dbReference type="EMBL" id="KN831781">
    <property type="protein sequence ID" value="KIM41144.1"/>
    <property type="molecule type" value="Genomic_DNA"/>
</dbReference>
<dbReference type="GO" id="GO:0019005">
    <property type="term" value="C:SCF ubiquitin ligase complex"/>
    <property type="evidence" value="ECO:0007669"/>
    <property type="project" value="UniProtKB-ARBA"/>
</dbReference>
<dbReference type="Proteomes" id="UP000053424">
    <property type="component" value="Unassembled WGS sequence"/>
</dbReference>
<name>A0A0C3CAB2_HEBCY</name>
<dbReference type="SUPFAM" id="SSF75632">
    <property type="entry name" value="Cullin homology domain"/>
    <property type="match status" value="1"/>
</dbReference>
<comment type="similarity">
    <text evidence="2 6 7">Belongs to the cullin family.</text>
</comment>
<dbReference type="InterPro" id="IPR016159">
    <property type="entry name" value="Cullin_repeat-like_dom_sf"/>
</dbReference>
<dbReference type="InterPro" id="IPR001373">
    <property type="entry name" value="Cullin_N"/>
</dbReference>
<evidence type="ECO:0000259" key="8">
    <source>
        <dbReference type="PROSITE" id="PS50069"/>
    </source>
</evidence>
<dbReference type="SUPFAM" id="SSF74788">
    <property type="entry name" value="Cullin repeat-like"/>
    <property type="match status" value="1"/>
</dbReference>
<dbReference type="InterPro" id="IPR045093">
    <property type="entry name" value="Cullin"/>
</dbReference>
<reference evidence="10" key="2">
    <citation type="submission" date="2015-01" db="EMBL/GenBank/DDBJ databases">
        <title>Evolutionary Origins and Diversification of the Mycorrhizal Mutualists.</title>
        <authorList>
            <consortium name="DOE Joint Genome Institute"/>
            <consortium name="Mycorrhizal Genomics Consortium"/>
            <person name="Kohler A."/>
            <person name="Kuo A."/>
            <person name="Nagy L.G."/>
            <person name="Floudas D."/>
            <person name="Copeland A."/>
            <person name="Barry K.W."/>
            <person name="Cichocki N."/>
            <person name="Veneault-Fourrey C."/>
            <person name="LaButti K."/>
            <person name="Lindquist E.A."/>
            <person name="Lipzen A."/>
            <person name="Lundell T."/>
            <person name="Morin E."/>
            <person name="Murat C."/>
            <person name="Riley R."/>
            <person name="Ohm R."/>
            <person name="Sun H."/>
            <person name="Tunlid A."/>
            <person name="Henrissat B."/>
            <person name="Grigoriev I.V."/>
            <person name="Hibbett D.S."/>
            <person name="Martin F."/>
        </authorList>
    </citation>
    <scope>NUCLEOTIDE SEQUENCE [LARGE SCALE GENOMIC DNA]</scope>
    <source>
        <strain evidence="10">h7</strain>
    </source>
</reference>
<comment type="pathway">
    <text evidence="1">Protein modification; protein ubiquitination.</text>
</comment>
<keyword evidence="10" id="KW-1185">Reference proteome</keyword>
<evidence type="ECO:0000313" key="9">
    <source>
        <dbReference type="EMBL" id="KIM41144.1"/>
    </source>
</evidence>
<dbReference type="PROSITE" id="PS50069">
    <property type="entry name" value="CULLIN_2"/>
    <property type="match status" value="1"/>
</dbReference>
<dbReference type="InterPro" id="IPR016158">
    <property type="entry name" value="Cullin_homology"/>
</dbReference>
<organism evidence="9 10">
    <name type="scientific">Hebeloma cylindrosporum</name>
    <dbReference type="NCBI Taxonomy" id="76867"/>
    <lineage>
        <taxon>Eukaryota</taxon>
        <taxon>Fungi</taxon>
        <taxon>Dikarya</taxon>
        <taxon>Basidiomycota</taxon>
        <taxon>Agaricomycotina</taxon>
        <taxon>Agaricomycetes</taxon>
        <taxon>Agaricomycetidae</taxon>
        <taxon>Agaricales</taxon>
        <taxon>Agaricineae</taxon>
        <taxon>Hymenogastraceae</taxon>
        <taxon>Hebeloma</taxon>
    </lineage>
</organism>
<proteinExistence type="inferred from homology"/>
<reference evidence="9 10" key="1">
    <citation type="submission" date="2014-04" db="EMBL/GenBank/DDBJ databases">
        <authorList>
            <consortium name="DOE Joint Genome Institute"/>
            <person name="Kuo A."/>
            <person name="Gay G."/>
            <person name="Dore J."/>
            <person name="Kohler A."/>
            <person name="Nagy L.G."/>
            <person name="Floudas D."/>
            <person name="Copeland A."/>
            <person name="Barry K.W."/>
            <person name="Cichocki N."/>
            <person name="Veneault-Fourrey C."/>
            <person name="LaButti K."/>
            <person name="Lindquist E.A."/>
            <person name="Lipzen A."/>
            <person name="Lundell T."/>
            <person name="Morin E."/>
            <person name="Murat C."/>
            <person name="Sun H."/>
            <person name="Tunlid A."/>
            <person name="Henrissat B."/>
            <person name="Grigoriev I.V."/>
            <person name="Hibbett D.S."/>
            <person name="Martin F."/>
            <person name="Nordberg H.P."/>
            <person name="Cantor M.N."/>
            <person name="Hua S.X."/>
        </authorList>
    </citation>
    <scope>NUCLEOTIDE SEQUENCE [LARGE SCALE GENOMIC DNA]</scope>
    <source>
        <strain evidence="10">h7</strain>
    </source>
</reference>
<dbReference type="GO" id="GO:0031146">
    <property type="term" value="P:SCF-dependent proteasomal ubiquitin-dependent protein catabolic process"/>
    <property type="evidence" value="ECO:0007669"/>
    <property type="project" value="UniProtKB-ARBA"/>
</dbReference>
<evidence type="ECO:0000256" key="6">
    <source>
        <dbReference type="PROSITE-ProRule" id="PRU00330"/>
    </source>
</evidence>
<dbReference type="Pfam" id="PF00888">
    <property type="entry name" value="Cullin"/>
    <property type="match status" value="1"/>
</dbReference>
<evidence type="ECO:0000256" key="3">
    <source>
        <dbReference type="ARBA" id="ARBA00022499"/>
    </source>
</evidence>
<dbReference type="FunFam" id="1.20.1310.10:FF:000029">
    <property type="entry name" value="Cullin homolog 1"/>
    <property type="match status" value="1"/>
</dbReference>
<dbReference type="HOGENOM" id="CLU_004747_6_0_1"/>
<evidence type="ECO:0000256" key="2">
    <source>
        <dbReference type="ARBA" id="ARBA00006019"/>
    </source>
</evidence>